<keyword evidence="5" id="KW-0862">Zinc</keyword>
<dbReference type="Pfam" id="PF00096">
    <property type="entry name" value="zf-C2H2"/>
    <property type="match status" value="2"/>
</dbReference>
<keyword evidence="11" id="KW-1185">Reference proteome</keyword>
<organism evidence="10 11">
    <name type="scientific">Stichopus japonicus</name>
    <name type="common">Sea cucumber</name>
    <dbReference type="NCBI Taxonomy" id="307972"/>
    <lineage>
        <taxon>Eukaryota</taxon>
        <taxon>Metazoa</taxon>
        <taxon>Echinodermata</taxon>
        <taxon>Eleutherozoa</taxon>
        <taxon>Echinozoa</taxon>
        <taxon>Holothuroidea</taxon>
        <taxon>Aspidochirotacea</taxon>
        <taxon>Aspidochirotida</taxon>
        <taxon>Stichopodidae</taxon>
        <taxon>Apostichopus</taxon>
    </lineage>
</organism>
<dbReference type="EMBL" id="MRZV01000380">
    <property type="protein sequence ID" value="PIK51285.1"/>
    <property type="molecule type" value="Genomic_DNA"/>
</dbReference>
<dbReference type="PROSITE" id="PS00028">
    <property type="entry name" value="ZINC_FINGER_C2H2_1"/>
    <property type="match status" value="3"/>
</dbReference>
<dbReference type="Gene3D" id="3.30.160.60">
    <property type="entry name" value="Classic Zinc Finger"/>
    <property type="match status" value="3"/>
</dbReference>
<dbReference type="OrthoDB" id="4748970at2759"/>
<feature type="region of interest" description="Disordered" evidence="8">
    <location>
        <begin position="1"/>
        <end position="31"/>
    </location>
</feature>
<feature type="non-terminal residue" evidence="10">
    <location>
        <position position="1"/>
    </location>
</feature>
<comment type="caution">
    <text evidence="10">The sequence shown here is derived from an EMBL/GenBank/DDBJ whole genome shotgun (WGS) entry which is preliminary data.</text>
</comment>
<evidence type="ECO:0000256" key="4">
    <source>
        <dbReference type="ARBA" id="ARBA00022771"/>
    </source>
</evidence>
<comment type="subcellular location">
    <subcellularLocation>
        <location evidence="1">Nucleus</location>
    </subcellularLocation>
</comment>
<evidence type="ECO:0000256" key="5">
    <source>
        <dbReference type="ARBA" id="ARBA00022833"/>
    </source>
</evidence>
<protein>
    <submittedName>
        <fullName evidence="10">Putative Krueppel-like factor 5-like isoform X3</fullName>
    </submittedName>
</protein>
<dbReference type="FunFam" id="3.30.160.60:FF:000021">
    <property type="entry name" value="Basic krueppel-like factor 3"/>
    <property type="match status" value="1"/>
</dbReference>
<dbReference type="SUPFAM" id="SSF57667">
    <property type="entry name" value="beta-beta-alpha zinc fingers"/>
    <property type="match status" value="2"/>
</dbReference>
<evidence type="ECO:0000313" key="11">
    <source>
        <dbReference type="Proteomes" id="UP000230750"/>
    </source>
</evidence>
<keyword evidence="2" id="KW-0479">Metal-binding</keyword>
<evidence type="ECO:0000313" key="10">
    <source>
        <dbReference type="EMBL" id="PIK51285.1"/>
    </source>
</evidence>
<dbReference type="STRING" id="307972.A0A2G8KTJ8"/>
<evidence type="ECO:0000256" key="7">
    <source>
        <dbReference type="PROSITE-ProRule" id="PRU00042"/>
    </source>
</evidence>
<feature type="compositionally biased region" description="Basic and acidic residues" evidence="8">
    <location>
        <begin position="7"/>
        <end position="23"/>
    </location>
</feature>
<keyword evidence="4 7" id="KW-0863">Zinc-finger</keyword>
<evidence type="ECO:0000256" key="1">
    <source>
        <dbReference type="ARBA" id="ARBA00004123"/>
    </source>
</evidence>
<evidence type="ECO:0000259" key="9">
    <source>
        <dbReference type="PROSITE" id="PS50157"/>
    </source>
</evidence>
<accession>A0A2G8KTJ8</accession>
<proteinExistence type="predicted"/>
<dbReference type="InterPro" id="IPR036236">
    <property type="entry name" value="Znf_C2H2_sf"/>
</dbReference>
<dbReference type="GO" id="GO:0005634">
    <property type="term" value="C:nucleus"/>
    <property type="evidence" value="ECO:0007669"/>
    <property type="project" value="UniProtKB-SubCell"/>
</dbReference>
<dbReference type="GO" id="GO:0008270">
    <property type="term" value="F:zinc ion binding"/>
    <property type="evidence" value="ECO:0007669"/>
    <property type="project" value="UniProtKB-KW"/>
</dbReference>
<evidence type="ECO:0000256" key="8">
    <source>
        <dbReference type="SAM" id="MobiDB-lite"/>
    </source>
</evidence>
<keyword evidence="3" id="KW-0677">Repeat</keyword>
<dbReference type="AlphaFoldDB" id="A0A2G8KTJ8"/>
<dbReference type="FunFam" id="3.30.160.60:FF:000624">
    <property type="entry name" value="zinc finger protein 697"/>
    <property type="match status" value="1"/>
</dbReference>
<evidence type="ECO:0000256" key="2">
    <source>
        <dbReference type="ARBA" id="ARBA00022723"/>
    </source>
</evidence>
<gene>
    <name evidence="10" type="ORF">BSL78_11805</name>
</gene>
<feature type="domain" description="C2H2-type" evidence="9">
    <location>
        <begin position="299"/>
        <end position="328"/>
    </location>
</feature>
<dbReference type="SMART" id="SM00355">
    <property type="entry name" value="ZnF_C2H2"/>
    <property type="match status" value="3"/>
</dbReference>
<dbReference type="InterPro" id="IPR013087">
    <property type="entry name" value="Znf_C2H2_type"/>
</dbReference>
<feature type="domain" description="C2H2-type" evidence="9">
    <location>
        <begin position="329"/>
        <end position="358"/>
    </location>
</feature>
<evidence type="ECO:0000256" key="3">
    <source>
        <dbReference type="ARBA" id="ARBA00022737"/>
    </source>
</evidence>
<dbReference type="PANTHER" id="PTHR23235:SF156">
    <property type="entry name" value="KRUPPEL-LIKE FACTOR 18"/>
    <property type="match status" value="1"/>
</dbReference>
<feature type="domain" description="C2H2-type" evidence="9">
    <location>
        <begin position="359"/>
        <end position="386"/>
    </location>
</feature>
<dbReference type="GO" id="GO:0000978">
    <property type="term" value="F:RNA polymerase II cis-regulatory region sequence-specific DNA binding"/>
    <property type="evidence" value="ECO:0007669"/>
    <property type="project" value="TreeGrafter"/>
</dbReference>
<dbReference type="PANTHER" id="PTHR23235">
    <property type="entry name" value="KRUEPPEL-LIKE TRANSCRIPTION FACTOR"/>
    <property type="match status" value="1"/>
</dbReference>
<name>A0A2G8KTJ8_STIJA</name>
<reference evidence="10 11" key="1">
    <citation type="journal article" date="2017" name="PLoS Biol.">
        <title>The sea cucumber genome provides insights into morphological evolution and visceral regeneration.</title>
        <authorList>
            <person name="Zhang X."/>
            <person name="Sun L."/>
            <person name="Yuan J."/>
            <person name="Sun Y."/>
            <person name="Gao Y."/>
            <person name="Zhang L."/>
            <person name="Li S."/>
            <person name="Dai H."/>
            <person name="Hamel J.F."/>
            <person name="Liu C."/>
            <person name="Yu Y."/>
            <person name="Liu S."/>
            <person name="Lin W."/>
            <person name="Guo K."/>
            <person name="Jin S."/>
            <person name="Xu P."/>
            <person name="Storey K.B."/>
            <person name="Huan P."/>
            <person name="Zhang T."/>
            <person name="Zhou Y."/>
            <person name="Zhang J."/>
            <person name="Lin C."/>
            <person name="Li X."/>
            <person name="Xing L."/>
            <person name="Huo D."/>
            <person name="Sun M."/>
            <person name="Wang L."/>
            <person name="Mercier A."/>
            <person name="Li F."/>
            <person name="Yang H."/>
            <person name="Xiang J."/>
        </authorList>
    </citation>
    <scope>NUCLEOTIDE SEQUENCE [LARGE SCALE GENOMIC DNA]</scope>
    <source>
        <strain evidence="10">Shaxun</strain>
        <tissue evidence="10">Muscle</tissue>
    </source>
</reference>
<dbReference type="Proteomes" id="UP000230750">
    <property type="component" value="Unassembled WGS sequence"/>
</dbReference>
<keyword evidence="6" id="KW-0539">Nucleus</keyword>
<evidence type="ECO:0000256" key="6">
    <source>
        <dbReference type="ARBA" id="ARBA00023242"/>
    </source>
</evidence>
<dbReference type="FunFam" id="3.30.160.60:FF:000018">
    <property type="entry name" value="Krueppel-like factor 15"/>
    <property type="match status" value="1"/>
</dbReference>
<sequence>PDFDLDPYFKRELESPPRSEDSSSPHNQSISLLEDILKDTEELSHLCLTSPTPFQQNSQEPVVTIKQEPDSTTSSPPMCLQQVEEAVKEEAMQTVSVESLLGQEQVSNDLRGTVIKREPCTIDEVVSPVPSSCSYTAIQRGDLKPLNLIVAGANQKRETPLPSLQSFMNSNFRSLSLPAIPSLNFPFTRSDTKLPPIAHTLNSSCTGNAVPTVLPPTPPNSHPGSPSDFPLTLDLRPPPPPYQVAIASKGRPTRPILPVGSVSNALHTNNVTSTTSLLNQHPVKYNRRNNPDLERRRIHHCEYPGCTKVYTKSSHLKAHERIHTGEKPYLCSWPGCLWRFARSDELTRHYRKHTGAKPFKCKICGRCFSRSDHLALHVKRHQEKMRLQALQAQQGMEFCLPLMNQPVSL</sequence>
<dbReference type="PROSITE" id="PS50157">
    <property type="entry name" value="ZINC_FINGER_C2H2_2"/>
    <property type="match status" value="3"/>
</dbReference>
<dbReference type="GO" id="GO:0000981">
    <property type="term" value="F:DNA-binding transcription factor activity, RNA polymerase II-specific"/>
    <property type="evidence" value="ECO:0007669"/>
    <property type="project" value="TreeGrafter"/>
</dbReference>